<dbReference type="PANTHER" id="PTHR14948:SF25">
    <property type="entry name" value="DUF4190 DOMAIN-CONTAINING PROTEIN"/>
    <property type="match status" value="1"/>
</dbReference>
<dbReference type="AlphaFoldDB" id="A0AAD9UH39"/>
<dbReference type="PANTHER" id="PTHR14948">
    <property type="entry name" value="NG5"/>
    <property type="match status" value="1"/>
</dbReference>
<sequence length="187" mass="19985">MADADNADLIGNEQPQAVKEDAAARADHVTVSLSEGGATGHIGGHTPVYYSTDGGVRVAHEPVVVADVDGQATIATPRETSVEPGRQVKQKDLRFLKIFAAVTIPLFPPTGIAAFVYALRTEKAFYVGVRKGDLTQAERLSSTCERLIIFSLIAGLLLYVLIVAVAERSLGHNIRPYGDQTFGQNVP</sequence>
<dbReference type="EMBL" id="JAODUO010000113">
    <property type="protein sequence ID" value="KAK2189175.1"/>
    <property type="molecule type" value="Genomic_DNA"/>
</dbReference>
<keyword evidence="5 7" id="KW-0472">Membrane</keyword>
<comment type="caution">
    <text evidence="8">The sequence shown here is derived from an EMBL/GenBank/DDBJ whole genome shotgun (WGS) entry which is preliminary data.</text>
</comment>
<evidence type="ECO:0000256" key="5">
    <source>
        <dbReference type="ARBA" id="ARBA00023136"/>
    </source>
</evidence>
<name>A0AAD9UH39_RIDPI</name>
<evidence type="ECO:0000256" key="3">
    <source>
        <dbReference type="ARBA" id="ARBA00022692"/>
    </source>
</evidence>
<feature type="transmembrane region" description="Helical" evidence="7">
    <location>
        <begin position="95"/>
        <end position="119"/>
    </location>
</feature>
<dbReference type="Pfam" id="PF04505">
    <property type="entry name" value="CD225"/>
    <property type="match status" value="1"/>
</dbReference>
<evidence type="ECO:0000256" key="7">
    <source>
        <dbReference type="SAM" id="Phobius"/>
    </source>
</evidence>
<evidence type="ECO:0000313" key="8">
    <source>
        <dbReference type="EMBL" id="KAK2189175.1"/>
    </source>
</evidence>
<keyword evidence="9" id="KW-1185">Reference proteome</keyword>
<proteinExistence type="inferred from homology"/>
<comment type="similarity">
    <text evidence="2">Belongs to the CD225/Dispanin family.</text>
</comment>
<keyword evidence="3 7" id="KW-0812">Transmembrane</keyword>
<reference evidence="8" key="1">
    <citation type="journal article" date="2023" name="Mol. Biol. Evol.">
        <title>Third-Generation Sequencing Reveals the Adaptive Role of the Epigenome in Three Deep-Sea Polychaetes.</title>
        <authorList>
            <person name="Perez M."/>
            <person name="Aroh O."/>
            <person name="Sun Y."/>
            <person name="Lan Y."/>
            <person name="Juniper S.K."/>
            <person name="Young C.R."/>
            <person name="Angers B."/>
            <person name="Qian P.Y."/>
        </authorList>
    </citation>
    <scope>NUCLEOTIDE SEQUENCE</scope>
    <source>
        <strain evidence="8">R07B-5</strain>
    </source>
</reference>
<keyword evidence="4 7" id="KW-1133">Transmembrane helix</keyword>
<evidence type="ECO:0000256" key="6">
    <source>
        <dbReference type="SAM" id="MobiDB-lite"/>
    </source>
</evidence>
<evidence type="ECO:0000256" key="1">
    <source>
        <dbReference type="ARBA" id="ARBA00004370"/>
    </source>
</evidence>
<gene>
    <name evidence="8" type="ORF">NP493_114g06040</name>
</gene>
<feature type="region of interest" description="Disordered" evidence="6">
    <location>
        <begin position="1"/>
        <end position="25"/>
    </location>
</feature>
<organism evidence="8 9">
    <name type="scientific">Ridgeia piscesae</name>
    <name type="common">Tubeworm</name>
    <dbReference type="NCBI Taxonomy" id="27915"/>
    <lineage>
        <taxon>Eukaryota</taxon>
        <taxon>Metazoa</taxon>
        <taxon>Spiralia</taxon>
        <taxon>Lophotrochozoa</taxon>
        <taxon>Annelida</taxon>
        <taxon>Polychaeta</taxon>
        <taxon>Sedentaria</taxon>
        <taxon>Canalipalpata</taxon>
        <taxon>Sabellida</taxon>
        <taxon>Siboglinidae</taxon>
        <taxon>Ridgeia</taxon>
    </lineage>
</organism>
<evidence type="ECO:0000256" key="4">
    <source>
        <dbReference type="ARBA" id="ARBA00022989"/>
    </source>
</evidence>
<dbReference type="InterPro" id="IPR051423">
    <property type="entry name" value="CD225/Dispanin"/>
</dbReference>
<comment type="subcellular location">
    <subcellularLocation>
        <location evidence="1">Membrane</location>
    </subcellularLocation>
</comment>
<dbReference type="GO" id="GO:0016020">
    <property type="term" value="C:membrane"/>
    <property type="evidence" value="ECO:0007669"/>
    <property type="project" value="UniProtKB-SubCell"/>
</dbReference>
<protein>
    <submittedName>
        <fullName evidence="8">Uncharacterized protein</fullName>
    </submittedName>
</protein>
<evidence type="ECO:0000256" key="2">
    <source>
        <dbReference type="ARBA" id="ARBA00006843"/>
    </source>
</evidence>
<accession>A0AAD9UH39</accession>
<evidence type="ECO:0000313" key="9">
    <source>
        <dbReference type="Proteomes" id="UP001209878"/>
    </source>
</evidence>
<dbReference type="Proteomes" id="UP001209878">
    <property type="component" value="Unassembled WGS sequence"/>
</dbReference>
<feature type="transmembrane region" description="Helical" evidence="7">
    <location>
        <begin position="147"/>
        <end position="166"/>
    </location>
</feature>
<dbReference type="InterPro" id="IPR007593">
    <property type="entry name" value="CD225/Dispanin_fam"/>
</dbReference>